<dbReference type="SMART" id="SM00271">
    <property type="entry name" value="DnaJ"/>
    <property type="match status" value="1"/>
</dbReference>
<dbReference type="InterPro" id="IPR036869">
    <property type="entry name" value="J_dom_sf"/>
</dbReference>
<evidence type="ECO:0000313" key="2">
    <source>
        <dbReference type="EMBL" id="CAF3903968.1"/>
    </source>
</evidence>
<gene>
    <name evidence="2" type="ORF">OVN521_LOCUS9663</name>
</gene>
<dbReference type="PROSITE" id="PS50076">
    <property type="entry name" value="DNAJ_2"/>
    <property type="match status" value="1"/>
</dbReference>
<dbReference type="EMBL" id="CAJOBG010001185">
    <property type="protein sequence ID" value="CAF3903968.1"/>
    <property type="molecule type" value="Genomic_DNA"/>
</dbReference>
<keyword evidence="3" id="KW-1185">Reference proteome</keyword>
<organism evidence="2 3">
    <name type="scientific">Rotaria magnacalcarata</name>
    <dbReference type="NCBI Taxonomy" id="392030"/>
    <lineage>
        <taxon>Eukaryota</taxon>
        <taxon>Metazoa</taxon>
        <taxon>Spiralia</taxon>
        <taxon>Gnathifera</taxon>
        <taxon>Rotifera</taxon>
        <taxon>Eurotatoria</taxon>
        <taxon>Bdelloidea</taxon>
        <taxon>Philodinida</taxon>
        <taxon>Philodinidae</taxon>
        <taxon>Rotaria</taxon>
    </lineage>
</organism>
<feature type="domain" description="J" evidence="1">
    <location>
        <begin position="436"/>
        <end position="493"/>
    </location>
</feature>
<accession>A0A819HX35</accession>
<dbReference type="InterPro" id="IPR001623">
    <property type="entry name" value="DnaJ_domain"/>
</dbReference>
<sequence>MMQRREIFKSLLEREFIYDEWKSYVSKVFDAGILSTEILMDTPRKMISRLQSIPQAPLDRLIKLATNRFEKTVKNLNNTYSQPLSSNRLVTDFEFVPAFTYLQYLKSTPLTDKENELKRTIAKVDNIDYATGGLLKHEAVFLALYCQESSNRCESFYTVETIIEESLNVFTVDFISQLDDRVKKILQQHLPQYWGEMSRCFKDCILYNVDAREILKMFLVDLSSLLEEFDGNTIDVKRVLFLCDSHEIYDSFYLLHVKTGALVKHLVQDNRIILYQDLITDLRLKHYIKRDGLVIGLSGLARISVSGAKYALTGKELGYFQLLSYKTMNKVFIYNAGSSDFFVAGVILGIQVGSYSLQLWHGDITSKQFLKALCVSVVDTITGCFGSATGMLSGYVLATLIGSPVTASIALGTIVEKYCCDGDEEEINAQRKWYLNALNVLNCLPDTTLDNVRRSYYRLAQANHPDKCPDKEAATAKFQSIVVAFEIVKSYHEVLNVSCEILNMKLKDVNVNVLEQWKANNTQTMQNNEKINRAYYVVYRQVAYTSDEWKGLRAWLHGDQKLSLQKPMLAIPFST</sequence>
<reference evidence="2" key="1">
    <citation type="submission" date="2021-02" db="EMBL/GenBank/DDBJ databases">
        <authorList>
            <person name="Nowell W R."/>
        </authorList>
    </citation>
    <scope>NUCLEOTIDE SEQUENCE</scope>
</reference>
<evidence type="ECO:0000313" key="3">
    <source>
        <dbReference type="Proteomes" id="UP000663866"/>
    </source>
</evidence>
<dbReference type="Proteomes" id="UP000663866">
    <property type="component" value="Unassembled WGS sequence"/>
</dbReference>
<name>A0A819HX35_9BILA</name>
<dbReference type="SUPFAM" id="SSF46565">
    <property type="entry name" value="Chaperone J-domain"/>
    <property type="match status" value="1"/>
</dbReference>
<dbReference type="Pfam" id="PF00226">
    <property type="entry name" value="DnaJ"/>
    <property type="match status" value="1"/>
</dbReference>
<protein>
    <recommendedName>
        <fullName evidence="1">J domain-containing protein</fullName>
    </recommendedName>
</protein>
<dbReference type="AlphaFoldDB" id="A0A819HX35"/>
<proteinExistence type="predicted"/>
<dbReference type="Gene3D" id="1.10.287.110">
    <property type="entry name" value="DnaJ domain"/>
    <property type="match status" value="1"/>
</dbReference>
<evidence type="ECO:0000259" key="1">
    <source>
        <dbReference type="PROSITE" id="PS50076"/>
    </source>
</evidence>
<dbReference type="CDD" id="cd06257">
    <property type="entry name" value="DnaJ"/>
    <property type="match status" value="1"/>
</dbReference>
<comment type="caution">
    <text evidence="2">The sequence shown here is derived from an EMBL/GenBank/DDBJ whole genome shotgun (WGS) entry which is preliminary data.</text>
</comment>